<feature type="coiled-coil region" evidence="4">
    <location>
        <begin position="160"/>
        <end position="187"/>
    </location>
</feature>
<gene>
    <name evidence="7" type="ORF">F2Q68_00011819</name>
</gene>
<evidence type="ECO:0000256" key="4">
    <source>
        <dbReference type="SAM" id="Coils"/>
    </source>
</evidence>
<dbReference type="EMBL" id="QGKW02000717">
    <property type="protein sequence ID" value="KAF2597137.1"/>
    <property type="molecule type" value="Genomic_DNA"/>
</dbReference>
<reference evidence="7" key="1">
    <citation type="submission" date="2019-12" db="EMBL/GenBank/DDBJ databases">
        <title>Genome sequencing and annotation of Brassica cretica.</title>
        <authorList>
            <person name="Studholme D.J."/>
            <person name="Sarris P.F."/>
        </authorList>
    </citation>
    <scope>NUCLEOTIDE SEQUENCE</scope>
    <source>
        <strain evidence="7">PFS-001/15</strain>
        <tissue evidence="7">Leaf</tissue>
    </source>
</reference>
<accession>A0A8S9KTS7</accession>
<dbReference type="GO" id="GO:0006817">
    <property type="term" value="P:phosphate ion transport"/>
    <property type="evidence" value="ECO:0007669"/>
    <property type="project" value="TreeGrafter"/>
</dbReference>
<dbReference type="Pfam" id="PF03105">
    <property type="entry name" value="SPX"/>
    <property type="match status" value="1"/>
</dbReference>
<dbReference type="InterPro" id="IPR004331">
    <property type="entry name" value="SPX_dom"/>
</dbReference>
<proteinExistence type="predicted"/>
<keyword evidence="4" id="KW-0175">Coiled coil</keyword>
<keyword evidence="2" id="KW-1003">Cell membrane</keyword>
<feature type="domain" description="SPX" evidence="6">
    <location>
        <begin position="1"/>
        <end position="222"/>
    </location>
</feature>
<evidence type="ECO:0000256" key="5">
    <source>
        <dbReference type="SAM" id="MobiDB-lite"/>
    </source>
</evidence>
<evidence type="ECO:0000256" key="2">
    <source>
        <dbReference type="ARBA" id="ARBA00022475"/>
    </source>
</evidence>
<name>A0A8S9KTS7_BRACR</name>
<comment type="subcellular location">
    <subcellularLocation>
        <location evidence="1">Cell membrane</location>
        <topology evidence="1">Multi-pass membrane protein</topology>
    </subcellularLocation>
</comment>
<keyword evidence="2" id="KW-0472">Membrane</keyword>
<evidence type="ECO:0000256" key="1">
    <source>
        <dbReference type="ARBA" id="ARBA00004651"/>
    </source>
</evidence>
<comment type="function">
    <text evidence="3">May transport inorganic phosphate (Pi).</text>
</comment>
<feature type="region of interest" description="Disordered" evidence="5">
    <location>
        <begin position="199"/>
        <end position="222"/>
    </location>
</feature>
<dbReference type="Proteomes" id="UP000712281">
    <property type="component" value="Unassembled WGS sequence"/>
</dbReference>
<dbReference type="PANTHER" id="PTHR10783">
    <property type="entry name" value="XENOTROPIC AND POLYTROPIC RETROVIRUS RECEPTOR 1-RELATED"/>
    <property type="match status" value="1"/>
</dbReference>
<comment type="caution">
    <text evidence="7">The sequence shown here is derived from an EMBL/GenBank/DDBJ whole genome shotgun (WGS) entry which is preliminary data.</text>
</comment>
<dbReference type="GO" id="GO:0000822">
    <property type="term" value="F:inositol hexakisphosphate binding"/>
    <property type="evidence" value="ECO:0007669"/>
    <property type="project" value="TreeGrafter"/>
</dbReference>
<dbReference type="PANTHER" id="PTHR10783:SF124">
    <property type="entry name" value="PHOSPHATE TRANSPORTER PHO1 HOMOLOG 9"/>
    <property type="match status" value="1"/>
</dbReference>
<evidence type="ECO:0000256" key="3">
    <source>
        <dbReference type="ARBA" id="ARBA00043939"/>
    </source>
</evidence>
<dbReference type="CDD" id="cd14476">
    <property type="entry name" value="SPX_PHO1_like"/>
    <property type="match status" value="1"/>
</dbReference>
<dbReference type="GO" id="GO:0005802">
    <property type="term" value="C:trans-Golgi network"/>
    <property type="evidence" value="ECO:0007669"/>
    <property type="project" value="TreeGrafter"/>
</dbReference>
<evidence type="ECO:0000259" key="6">
    <source>
        <dbReference type="PROSITE" id="PS51382"/>
    </source>
</evidence>
<dbReference type="InterPro" id="IPR034092">
    <property type="entry name" value="PHO1_SPX"/>
</dbReference>
<sequence>MKFGREYEVQMIQEWREAYMDYRSLKSIVKQVLRFHIQKQQHPYHPPPPPPTGETAPLHAASTGGTGASGLSRRVSLYRAFSGLTNRAKGGSPKKSHKHNNPLCSKRHYHLFDDDEEQVILINEDETGSYNTTFLCSAEEGGEMEVQFFRRLDGEFNKVLRFYRQKVESVMEEADELSRQLNVLIALRVKVENPNVDFPDINSLSSAPTSPHTTNRTPGLAP</sequence>
<dbReference type="AlphaFoldDB" id="A0A8S9KTS7"/>
<protein>
    <recommendedName>
        <fullName evidence="6">SPX domain-containing protein</fullName>
    </recommendedName>
</protein>
<feature type="region of interest" description="Disordered" evidence="5">
    <location>
        <begin position="40"/>
        <end position="69"/>
    </location>
</feature>
<evidence type="ECO:0000313" key="8">
    <source>
        <dbReference type="Proteomes" id="UP000712281"/>
    </source>
</evidence>
<evidence type="ECO:0000313" key="7">
    <source>
        <dbReference type="EMBL" id="KAF2597137.1"/>
    </source>
</evidence>
<dbReference type="GO" id="GO:0005886">
    <property type="term" value="C:plasma membrane"/>
    <property type="evidence" value="ECO:0007669"/>
    <property type="project" value="UniProtKB-SubCell"/>
</dbReference>
<feature type="compositionally biased region" description="Polar residues" evidence="5">
    <location>
        <begin position="202"/>
        <end position="222"/>
    </location>
</feature>
<dbReference type="PROSITE" id="PS51382">
    <property type="entry name" value="SPX"/>
    <property type="match status" value="1"/>
</dbReference>
<organism evidence="7 8">
    <name type="scientific">Brassica cretica</name>
    <name type="common">Mustard</name>
    <dbReference type="NCBI Taxonomy" id="69181"/>
    <lineage>
        <taxon>Eukaryota</taxon>
        <taxon>Viridiplantae</taxon>
        <taxon>Streptophyta</taxon>
        <taxon>Embryophyta</taxon>
        <taxon>Tracheophyta</taxon>
        <taxon>Spermatophyta</taxon>
        <taxon>Magnoliopsida</taxon>
        <taxon>eudicotyledons</taxon>
        <taxon>Gunneridae</taxon>
        <taxon>Pentapetalae</taxon>
        <taxon>rosids</taxon>
        <taxon>malvids</taxon>
        <taxon>Brassicales</taxon>
        <taxon>Brassicaceae</taxon>
        <taxon>Brassiceae</taxon>
        <taxon>Brassica</taxon>
    </lineage>
</organism>
<dbReference type="GO" id="GO:0016036">
    <property type="term" value="P:cellular response to phosphate starvation"/>
    <property type="evidence" value="ECO:0007669"/>
    <property type="project" value="TreeGrafter"/>
</dbReference>